<name>A0A4D7JQP7_9BACT</name>
<reference evidence="4 5" key="1">
    <citation type="submission" date="2018-04" db="EMBL/GenBank/DDBJ databases">
        <title>Complete genome uncultured novel isolate.</title>
        <authorList>
            <person name="Merlino G."/>
        </authorList>
    </citation>
    <scope>NUCLEOTIDE SEQUENCE [LARGE SCALE GENOMIC DNA]</scope>
    <source>
        <strain evidence="5">R1DC9</strain>
    </source>
</reference>
<feature type="active site" description="Charge relay system" evidence="2">
    <location>
        <position position="141"/>
    </location>
</feature>
<dbReference type="InterPro" id="IPR050960">
    <property type="entry name" value="AB_hydrolase_4_sf"/>
</dbReference>
<dbReference type="PANTHER" id="PTHR10794">
    <property type="entry name" value="ABHYDROLASE DOMAIN-CONTAINING PROTEIN"/>
    <property type="match status" value="1"/>
</dbReference>
<dbReference type="KEGG" id="fpf:DCC35_14235"/>
<dbReference type="GO" id="GO:0047372">
    <property type="term" value="F:monoacylglycerol lipase activity"/>
    <property type="evidence" value="ECO:0007669"/>
    <property type="project" value="TreeGrafter"/>
</dbReference>
<sequence>MPIIRSDYKKPFYLFNSHLETIIPSALRKVDGVNYDRQRLELDDGDFLDLDFLLHDQRKDSILVISHGLEGSSDRPYVMGLAKLFFENGFDVCAWNCRSCSGEINRLPRLYHHGDTDDLHYVLAEVQRLYNHKNIILAGLSMGGAMSLKYAGEDREEKIKSLKGVIAYSVPTDLRGSSLTLNEKGNGFYRKRFLNKLKNKLLLKKDQFDGLIDFSKIDEIKNFQDFDAHYTANISGFNSVDEFYENASCGNFIEGIKVPSLLVNAKNDPILSDSCYPYKLAESHQYFFLETPKTGGHVGFMQRGDEYTWSERRALKFAREIL</sequence>
<evidence type="ECO:0000313" key="5">
    <source>
        <dbReference type="Proteomes" id="UP000298616"/>
    </source>
</evidence>
<dbReference type="PANTHER" id="PTHR10794:SF63">
    <property type="entry name" value="ALPHA_BETA HYDROLASE 1, ISOFORM A"/>
    <property type="match status" value="1"/>
</dbReference>
<keyword evidence="4" id="KW-0378">Hydrolase</keyword>
<accession>A0A4D7JQP7</accession>
<dbReference type="InterPro" id="IPR012020">
    <property type="entry name" value="ABHD4"/>
</dbReference>
<organism evidence="4 5">
    <name type="scientific">Mangrovivirga cuniculi</name>
    <dbReference type="NCBI Taxonomy" id="2715131"/>
    <lineage>
        <taxon>Bacteria</taxon>
        <taxon>Pseudomonadati</taxon>
        <taxon>Bacteroidota</taxon>
        <taxon>Cytophagia</taxon>
        <taxon>Cytophagales</taxon>
        <taxon>Mangrovivirgaceae</taxon>
        <taxon>Mangrovivirga</taxon>
    </lineage>
</organism>
<dbReference type="InterPro" id="IPR000073">
    <property type="entry name" value="AB_hydrolase_1"/>
</dbReference>
<gene>
    <name evidence="4" type="ORF">DCC35_14235</name>
</gene>
<dbReference type="EMBL" id="CP028923">
    <property type="protein sequence ID" value="QCK15820.1"/>
    <property type="molecule type" value="Genomic_DNA"/>
</dbReference>
<comment type="similarity">
    <text evidence="1">Belongs to the AB hydrolase superfamily. AB hydrolase 4 family.</text>
</comment>
<evidence type="ECO:0000313" key="4">
    <source>
        <dbReference type="EMBL" id="QCK15820.1"/>
    </source>
</evidence>
<keyword evidence="5" id="KW-1185">Reference proteome</keyword>
<proteinExistence type="inferred from homology"/>
<dbReference type="OrthoDB" id="332676at2"/>
<dbReference type="GO" id="GO:0034338">
    <property type="term" value="F:short-chain carboxylesterase activity"/>
    <property type="evidence" value="ECO:0007669"/>
    <property type="project" value="TreeGrafter"/>
</dbReference>
<feature type="active site" description="Charge relay system" evidence="2">
    <location>
        <position position="297"/>
    </location>
</feature>
<dbReference type="Proteomes" id="UP000298616">
    <property type="component" value="Chromosome"/>
</dbReference>
<feature type="active site" description="Charge relay system" evidence="2">
    <location>
        <position position="268"/>
    </location>
</feature>
<dbReference type="Pfam" id="PF00561">
    <property type="entry name" value="Abhydrolase_1"/>
    <property type="match status" value="1"/>
</dbReference>
<dbReference type="SUPFAM" id="SSF53474">
    <property type="entry name" value="alpha/beta-Hydrolases"/>
    <property type="match status" value="1"/>
</dbReference>
<feature type="domain" description="AB hydrolase-1" evidence="3">
    <location>
        <begin position="63"/>
        <end position="301"/>
    </location>
</feature>
<dbReference type="RefSeq" id="WP_137091417.1">
    <property type="nucleotide sequence ID" value="NZ_CP028923.1"/>
</dbReference>
<dbReference type="AlphaFoldDB" id="A0A4D7JQP7"/>
<evidence type="ECO:0000256" key="1">
    <source>
        <dbReference type="ARBA" id="ARBA00010884"/>
    </source>
</evidence>
<dbReference type="PIRSF" id="PIRSF005211">
    <property type="entry name" value="Ab_hydro_YheT"/>
    <property type="match status" value="1"/>
</dbReference>
<protein>
    <submittedName>
        <fullName evidence="4">Alpha/beta hydrolase</fullName>
    </submittedName>
</protein>
<evidence type="ECO:0000259" key="3">
    <source>
        <dbReference type="Pfam" id="PF00561"/>
    </source>
</evidence>
<evidence type="ECO:0000256" key="2">
    <source>
        <dbReference type="PIRSR" id="PIRSR005211-1"/>
    </source>
</evidence>
<dbReference type="Gene3D" id="3.40.50.1820">
    <property type="entry name" value="alpha/beta hydrolase"/>
    <property type="match status" value="1"/>
</dbReference>
<dbReference type="InterPro" id="IPR029058">
    <property type="entry name" value="AB_hydrolase_fold"/>
</dbReference>